<dbReference type="Gene3D" id="3.40.605.10">
    <property type="entry name" value="Aldehyde Dehydrogenase, Chain A, domain 1"/>
    <property type="match status" value="1"/>
</dbReference>
<evidence type="ECO:0000259" key="2">
    <source>
        <dbReference type="Pfam" id="PF00171"/>
    </source>
</evidence>
<evidence type="ECO:0000256" key="1">
    <source>
        <dbReference type="ARBA" id="ARBA00023002"/>
    </source>
</evidence>
<dbReference type="InterPro" id="IPR016162">
    <property type="entry name" value="Ald_DH_N"/>
</dbReference>
<sequence length="478" mass="50173">MTSTPFPASPARQYIGGSWRPIGPIRESLNPATDEVLGSYHDGGRDAALDAIGAATSAFRTGSWRSDREARARALWDLSLALERNLDKIATAITLENGKPLGQAQFELSIAAPKLRYFAGLALTDLGTASETAGGVSMLLREPIGVAGVIVPWNSPGVLTIRSLAPALAAGNTAVVKMPAQTALTNALIADLFAQVDSLPKGVVNFFTESGDEGAKELVANAQVGVISYTGSSAVGARIAAAAAPQLKRVSLELGGKTPMIVFDDADLDVVVPTLTAAVTTFSGQFCMTGSRVIAHRGIAGELRERLAESLGAVRVGNGIDPDTDMGPLIDHASVARVDRLVQTHDSEIILRGGPVDGPGAFYKPSLVGVADLESPLIQDELFGPVATFETFTDEEEAIARANATDYGLSASVWTADGGRSLRLSRAIEAGTVWTNSWAQIFDQFEEGGYKRSGLGRLNGPGGLAEFQEVKHVYRASN</sequence>
<dbReference type="SUPFAM" id="SSF53720">
    <property type="entry name" value="ALDH-like"/>
    <property type="match status" value="1"/>
</dbReference>
<accession>A0A7Y2M061</accession>
<organism evidence="3 4">
    <name type="scientific">Microbacterium ulmi</name>
    <dbReference type="NCBI Taxonomy" id="179095"/>
    <lineage>
        <taxon>Bacteria</taxon>
        <taxon>Bacillati</taxon>
        <taxon>Actinomycetota</taxon>
        <taxon>Actinomycetes</taxon>
        <taxon>Micrococcales</taxon>
        <taxon>Microbacteriaceae</taxon>
        <taxon>Microbacterium</taxon>
    </lineage>
</organism>
<dbReference type="Pfam" id="PF00171">
    <property type="entry name" value="Aldedh"/>
    <property type="match status" value="1"/>
</dbReference>
<keyword evidence="1" id="KW-0560">Oxidoreductase</keyword>
<dbReference type="InterPro" id="IPR015590">
    <property type="entry name" value="Aldehyde_DH_dom"/>
</dbReference>
<evidence type="ECO:0000313" key="4">
    <source>
        <dbReference type="Proteomes" id="UP000543598"/>
    </source>
</evidence>
<dbReference type="InterPro" id="IPR016161">
    <property type="entry name" value="Ald_DH/histidinol_DH"/>
</dbReference>
<dbReference type="InterPro" id="IPR016163">
    <property type="entry name" value="Ald_DH_C"/>
</dbReference>
<evidence type="ECO:0000313" key="3">
    <source>
        <dbReference type="EMBL" id="NNH04025.1"/>
    </source>
</evidence>
<dbReference type="EMBL" id="JABEMB010000011">
    <property type="protein sequence ID" value="NNH04025.1"/>
    <property type="molecule type" value="Genomic_DNA"/>
</dbReference>
<dbReference type="GO" id="GO:0016620">
    <property type="term" value="F:oxidoreductase activity, acting on the aldehyde or oxo group of donors, NAD or NADP as acceptor"/>
    <property type="evidence" value="ECO:0007669"/>
    <property type="project" value="InterPro"/>
</dbReference>
<feature type="domain" description="Aldehyde dehydrogenase" evidence="2">
    <location>
        <begin position="27"/>
        <end position="473"/>
    </location>
</feature>
<dbReference type="Gene3D" id="3.40.309.10">
    <property type="entry name" value="Aldehyde Dehydrogenase, Chain A, domain 2"/>
    <property type="match status" value="1"/>
</dbReference>
<dbReference type="AlphaFoldDB" id="A0A7Y2M061"/>
<dbReference type="RefSeq" id="WP_167036672.1">
    <property type="nucleotide sequence ID" value="NZ_BAAANA010000001.1"/>
</dbReference>
<reference evidence="3 4" key="1">
    <citation type="submission" date="2020-05" db="EMBL/GenBank/DDBJ databases">
        <title>MicrobeNet Type strains.</title>
        <authorList>
            <person name="Nicholson A.C."/>
        </authorList>
    </citation>
    <scope>NUCLEOTIDE SEQUENCE [LARGE SCALE GENOMIC DNA]</scope>
    <source>
        <strain evidence="3 4">JCM 14282</strain>
    </source>
</reference>
<dbReference type="PANTHER" id="PTHR11699">
    <property type="entry name" value="ALDEHYDE DEHYDROGENASE-RELATED"/>
    <property type="match status" value="1"/>
</dbReference>
<proteinExistence type="predicted"/>
<comment type="caution">
    <text evidence="3">The sequence shown here is derived from an EMBL/GenBank/DDBJ whole genome shotgun (WGS) entry which is preliminary data.</text>
</comment>
<name>A0A7Y2M061_9MICO</name>
<dbReference type="Proteomes" id="UP000543598">
    <property type="component" value="Unassembled WGS sequence"/>
</dbReference>
<keyword evidence="4" id="KW-1185">Reference proteome</keyword>
<gene>
    <name evidence="3" type="ORF">HLA99_09215</name>
</gene>
<protein>
    <submittedName>
        <fullName evidence="3">Aldehyde dehydrogenase family protein</fullName>
    </submittedName>
</protein>